<feature type="region of interest" description="Disordered" evidence="7">
    <location>
        <begin position="619"/>
        <end position="644"/>
    </location>
</feature>
<dbReference type="GO" id="GO:0042500">
    <property type="term" value="F:aspartic endopeptidase activity, intramembrane cleaving"/>
    <property type="evidence" value="ECO:0007669"/>
    <property type="project" value="InterPro"/>
</dbReference>
<keyword evidence="5 8" id="KW-1133">Transmembrane helix</keyword>
<dbReference type="PANTHER" id="PTHR12174:SF103">
    <property type="entry name" value="INTRAMEMBRANE PROTEASE (IMPAS) FAMILY"/>
    <property type="match status" value="1"/>
</dbReference>
<proteinExistence type="inferred from homology"/>
<comment type="similarity">
    <text evidence="2">Belongs to the peptidase A22B family.</text>
</comment>
<feature type="transmembrane region" description="Helical" evidence="8">
    <location>
        <begin position="164"/>
        <end position="186"/>
    </location>
</feature>
<evidence type="ECO:0000313" key="11">
    <source>
        <dbReference type="WBParaSite" id="TTAC_0000045001-mRNA-1"/>
    </source>
</evidence>
<sequence length="772" mass="85621">MIPGPTPHFTYAHIATGESCLDIGFHRYDFSFVFDKSIVIDVRDLLEENSTTTNIAREVKNRMKYVRSRFPLAFRNAKNFSLLTLEDKTGTYELAEVVNFSVILAATEKLTARMVEPSLHLLNRVFFVPVDAVKNLLVGLKSDSSSGLVLDFVEPSPVGVGYEILAFIVLKMLSLTSIVVAGLLVIRNHEELIALAHKMRPDKSAHPFLRILVPGLLLLSSVTVILLAYFFYDVMVYFFIAVFVIAGASAMSYVISTLFFMKAPVLKRIVLRIYKLDVNLVRCVLFLISLAFTTTWCVFRNNYSVGWIMQDIIGVFLVIQVLVDISILLSFKACYIGFAIFVLYDVFFVFITPFLVRPSGMTEVKASGSNAHESLSRDRRSIAAPGDSIMEAVATGSAGTSGELMPLVFKVFVAAITSQCGVCQSGRDHVLLGFGDAVLPDRAPRNWILYFGVASSIVTFPSGALCVFLAFYDGCWKRRIPWNFISSLLGKLLLVVLFTRHFLFNNEIGYLYCICVRISGSLRINKFAMAESIWPTYDPVLNLKRLTHSQHETIVSSVGYVLGGVAVSIVLFTTKMAQPALLYLCPFTLLATIVSAYIRGGVVELRNLWSTNLPTPAPPLSSMNNASGDQSGASDGVDEAPNSTSTVKIDDGYRTVTIDLVGHGASPIEANSRLICCADQKLPIFSNSKSLDVCLQCPRKQELEAFCAFDEHFKDVEEVFDKYVVKYYQVKGSLASDDQKEQKSPIITVVAHSYGYVEISIENPVKLCRYTY</sequence>
<dbReference type="PANTHER" id="PTHR12174">
    <property type="entry name" value="SIGNAL PEPTIDE PEPTIDASE"/>
    <property type="match status" value="1"/>
</dbReference>
<evidence type="ECO:0000313" key="9">
    <source>
        <dbReference type="EMBL" id="VDM16471.1"/>
    </source>
</evidence>
<feature type="transmembrane region" description="Helical" evidence="8">
    <location>
        <begin position="554"/>
        <end position="574"/>
    </location>
</feature>
<dbReference type="InterPro" id="IPR006639">
    <property type="entry name" value="Preselin/SPP"/>
</dbReference>
<reference evidence="11" key="1">
    <citation type="submission" date="2017-02" db="UniProtKB">
        <authorList>
            <consortium name="WormBaseParasite"/>
        </authorList>
    </citation>
    <scope>IDENTIFICATION</scope>
</reference>
<dbReference type="SMART" id="SM00730">
    <property type="entry name" value="PSN"/>
    <property type="match status" value="1"/>
</dbReference>
<accession>A0A0R3WIL6</accession>
<feature type="compositionally biased region" description="Polar residues" evidence="7">
    <location>
        <begin position="621"/>
        <end position="633"/>
    </location>
</feature>
<keyword evidence="3 8" id="KW-0812">Transmembrane</keyword>
<keyword evidence="4" id="KW-0378">Hydrolase</keyword>
<dbReference type="Proteomes" id="UP000274429">
    <property type="component" value="Unassembled WGS sequence"/>
</dbReference>
<evidence type="ECO:0000256" key="7">
    <source>
        <dbReference type="SAM" id="MobiDB-lite"/>
    </source>
</evidence>
<dbReference type="GO" id="GO:0005765">
    <property type="term" value="C:lysosomal membrane"/>
    <property type="evidence" value="ECO:0007669"/>
    <property type="project" value="TreeGrafter"/>
</dbReference>
<dbReference type="AlphaFoldDB" id="A0A0R3WIL6"/>
<evidence type="ECO:0000256" key="1">
    <source>
        <dbReference type="ARBA" id="ARBA00004127"/>
    </source>
</evidence>
<feature type="transmembrane region" description="Helical" evidence="8">
    <location>
        <begin position="237"/>
        <end position="260"/>
    </location>
</feature>
<dbReference type="GO" id="GO:0098554">
    <property type="term" value="C:cytoplasmic side of endoplasmic reticulum membrane"/>
    <property type="evidence" value="ECO:0007669"/>
    <property type="project" value="TreeGrafter"/>
</dbReference>
<dbReference type="OrthoDB" id="29661at2759"/>
<dbReference type="Pfam" id="PF04258">
    <property type="entry name" value="Peptidase_A22B"/>
    <property type="match status" value="2"/>
</dbReference>
<evidence type="ECO:0000313" key="10">
    <source>
        <dbReference type="Proteomes" id="UP000274429"/>
    </source>
</evidence>
<evidence type="ECO:0000256" key="3">
    <source>
        <dbReference type="ARBA" id="ARBA00022692"/>
    </source>
</evidence>
<dbReference type="GO" id="GO:0033619">
    <property type="term" value="P:membrane protein proteolysis"/>
    <property type="evidence" value="ECO:0007669"/>
    <property type="project" value="TreeGrafter"/>
</dbReference>
<organism evidence="11">
    <name type="scientific">Hydatigena taeniaeformis</name>
    <name type="common">Feline tapeworm</name>
    <name type="synonym">Taenia taeniaeformis</name>
    <dbReference type="NCBI Taxonomy" id="6205"/>
    <lineage>
        <taxon>Eukaryota</taxon>
        <taxon>Metazoa</taxon>
        <taxon>Spiralia</taxon>
        <taxon>Lophotrochozoa</taxon>
        <taxon>Platyhelminthes</taxon>
        <taxon>Cestoda</taxon>
        <taxon>Eucestoda</taxon>
        <taxon>Cyclophyllidea</taxon>
        <taxon>Taeniidae</taxon>
        <taxon>Hydatigera</taxon>
    </lineage>
</organism>
<dbReference type="GO" id="GO:0098553">
    <property type="term" value="C:lumenal side of endoplasmic reticulum membrane"/>
    <property type="evidence" value="ECO:0007669"/>
    <property type="project" value="TreeGrafter"/>
</dbReference>
<dbReference type="STRING" id="6205.A0A0R3WIL6"/>
<feature type="transmembrane region" description="Helical" evidence="8">
    <location>
        <begin position="280"/>
        <end position="299"/>
    </location>
</feature>
<evidence type="ECO:0000256" key="5">
    <source>
        <dbReference type="ARBA" id="ARBA00022989"/>
    </source>
</evidence>
<evidence type="ECO:0000256" key="2">
    <source>
        <dbReference type="ARBA" id="ARBA00006859"/>
    </source>
</evidence>
<dbReference type="EMBL" id="UYWX01000039">
    <property type="protein sequence ID" value="VDM16471.1"/>
    <property type="molecule type" value="Genomic_DNA"/>
</dbReference>
<dbReference type="GO" id="GO:0030660">
    <property type="term" value="C:Golgi-associated vesicle membrane"/>
    <property type="evidence" value="ECO:0007669"/>
    <property type="project" value="TreeGrafter"/>
</dbReference>
<gene>
    <name evidence="9" type="ORF">TTAC_LOCUS451</name>
</gene>
<comment type="subcellular location">
    <subcellularLocation>
        <location evidence="1">Endomembrane system</location>
        <topology evidence="1">Multi-pass membrane protein</topology>
    </subcellularLocation>
</comment>
<feature type="transmembrane region" description="Helical" evidence="8">
    <location>
        <begin position="580"/>
        <end position="598"/>
    </location>
</feature>
<dbReference type="InterPro" id="IPR007369">
    <property type="entry name" value="Peptidase_A22B_SPP"/>
</dbReference>
<protein>
    <submittedName>
        <fullName evidence="11">Transmembrane 9 superfamily member</fullName>
    </submittedName>
</protein>
<evidence type="ECO:0000256" key="6">
    <source>
        <dbReference type="ARBA" id="ARBA00023136"/>
    </source>
</evidence>
<feature type="transmembrane region" description="Helical" evidence="8">
    <location>
        <begin position="207"/>
        <end position="231"/>
    </location>
</feature>
<feature type="transmembrane region" description="Helical" evidence="8">
    <location>
        <begin position="305"/>
        <end position="323"/>
    </location>
</feature>
<feature type="transmembrane region" description="Helical" evidence="8">
    <location>
        <begin position="335"/>
        <end position="356"/>
    </location>
</feature>
<feature type="transmembrane region" description="Helical" evidence="8">
    <location>
        <begin position="484"/>
        <end position="503"/>
    </location>
</feature>
<evidence type="ECO:0000256" key="4">
    <source>
        <dbReference type="ARBA" id="ARBA00022801"/>
    </source>
</evidence>
<evidence type="ECO:0000256" key="8">
    <source>
        <dbReference type="SAM" id="Phobius"/>
    </source>
</evidence>
<dbReference type="WBParaSite" id="TTAC_0000045001-mRNA-1">
    <property type="protein sequence ID" value="TTAC_0000045001-mRNA-1"/>
    <property type="gene ID" value="TTAC_0000045001"/>
</dbReference>
<keyword evidence="6 8" id="KW-0472">Membrane</keyword>
<feature type="transmembrane region" description="Helical" evidence="8">
    <location>
        <begin position="447"/>
        <end position="472"/>
    </location>
</feature>
<keyword evidence="10" id="KW-1185">Reference proteome</keyword>
<reference evidence="9 10" key="2">
    <citation type="submission" date="2018-11" db="EMBL/GenBank/DDBJ databases">
        <authorList>
            <consortium name="Pathogen Informatics"/>
        </authorList>
    </citation>
    <scope>NUCLEOTIDE SEQUENCE [LARGE SCALE GENOMIC DNA]</scope>
</reference>
<name>A0A0R3WIL6_HYDTA</name>